<reference evidence="2 3" key="1">
    <citation type="submission" date="2014-01" db="EMBL/GenBank/DDBJ databases">
        <title>Draft genome sequence of the multidrug-resistant clinical isolate Dermabacter hominis 1368.</title>
        <authorList>
            <person name="Albersmeier A."/>
            <person name="Bomholt C."/>
            <person name="Glaub A."/>
            <person name="Ruckert C."/>
            <person name="Soriano F."/>
            <person name="Fernandez-Natal I."/>
            <person name="Tauch A."/>
        </authorList>
    </citation>
    <scope>NUCLEOTIDE SEQUENCE [LARGE SCALE GENOMIC DNA]</scope>
    <source>
        <strain evidence="2 3">1368</strain>
    </source>
</reference>
<evidence type="ECO:0000313" key="2">
    <source>
        <dbReference type="EMBL" id="KDS94534.1"/>
    </source>
</evidence>
<feature type="compositionally biased region" description="Gly residues" evidence="1">
    <location>
        <begin position="63"/>
        <end position="76"/>
    </location>
</feature>
<protein>
    <recommendedName>
        <fullName evidence="4">Lipoprotein</fullName>
    </recommendedName>
</protein>
<evidence type="ECO:0008006" key="4">
    <source>
        <dbReference type="Google" id="ProtNLM"/>
    </source>
</evidence>
<dbReference type="RefSeq" id="WP_016664009.1">
    <property type="nucleotide sequence ID" value="NZ_KN323183.1"/>
</dbReference>
<dbReference type="Proteomes" id="UP000030182">
    <property type="component" value="Unassembled WGS sequence"/>
</dbReference>
<comment type="caution">
    <text evidence="2">The sequence shown here is derived from an EMBL/GenBank/DDBJ whole genome shotgun (WGS) entry which is preliminary data.</text>
</comment>
<name>A0ABR4SMW1_9MICO</name>
<feature type="region of interest" description="Disordered" evidence="1">
    <location>
        <begin position="37"/>
        <end position="88"/>
    </location>
</feature>
<sequence>MTQTIFPTALLRPRAWVSALAALALVGALGGCGALSAREQEKSDASSTSADSSAGAENSGSSSKGGTGKTSAGGVGEQEAGDVNDPATWILKPENTLIDGVEDYDLKTSIEDSSDRDFTLQFTLGAEAAQIPECAEVSQKIESFHGTIAQGAIATYKGDIAPVTPGEDVSINAATVILDEETDVMTLYSQAAKACGDIGGKFDVSVEQVDDLDVVHIMADGKHFYIGGRSAGKAQLFLYVQGVEESQAVAFIKAQVDLFDRSVDSAG</sequence>
<evidence type="ECO:0000313" key="3">
    <source>
        <dbReference type="Proteomes" id="UP000030182"/>
    </source>
</evidence>
<accession>A0ABR4SMW1</accession>
<organism evidence="2 3">
    <name type="scientific">Dermabacter hominis 1368</name>
    <dbReference type="NCBI Taxonomy" id="1450519"/>
    <lineage>
        <taxon>Bacteria</taxon>
        <taxon>Bacillati</taxon>
        <taxon>Actinomycetota</taxon>
        <taxon>Actinomycetes</taxon>
        <taxon>Micrococcales</taxon>
        <taxon>Dermabacteraceae</taxon>
        <taxon>Dermabacter</taxon>
    </lineage>
</organism>
<keyword evidence="3" id="KW-1185">Reference proteome</keyword>
<feature type="compositionally biased region" description="Low complexity" evidence="1">
    <location>
        <begin position="45"/>
        <end position="62"/>
    </location>
</feature>
<gene>
    <name evidence="2" type="ORF">DHOM_01135</name>
</gene>
<proteinExistence type="predicted"/>
<dbReference type="EMBL" id="JDRS01000001">
    <property type="protein sequence ID" value="KDS94534.1"/>
    <property type="molecule type" value="Genomic_DNA"/>
</dbReference>
<evidence type="ECO:0000256" key="1">
    <source>
        <dbReference type="SAM" id="MobiDB-lite"/>
    </source>
</evidence>